<dbReference type="GO" id="GO:0006777">
    <property type="term" value="P:Mo-molybdopterin cofactor biosynthetic process"/>
    <property type="evidence" value="ECO:0007669"/>
    <property type="project" value="UniProtKB-UniRule"/>
</dbReference>
<dbReference type="OrthoDB" id="9804758at2"/>
<keyword evidence="6" id="KW-0479">Metal-binding</keyword>
<comment type="pathway">
    <text evidence="2 6">Cofactor biosynthesis; molybdopterin biosynthesis.</text>
</comment>
<comment type="caution">
    <text evidence="8">The sequence shown here is derived from an EMBL/GenBank/DDBJ whole genome shotgun (WGS) entry which is preliminary data.</text>
</comment>
<proteinExistence type="inferred from homology"/>
<dbReference type="Gene3D" id="3.40.980.10">
    <property type="entry name" value="MoaB/Mog-like domain"/>
    <property type="match status" value="1"/>
</dbReference>
<dbReference type="InterPro" id="IPR008284">
    <property type="entry name" value="MoCF_biosynth_CS"/>
</dbReference>
<dbReference type="InterPro" id="IPR036688">
    <property type="entry name" value="MoeA_C_domain_IV_sf"/>
</dbReference>
<dbReference type="GO" id="GO:0046872">
    <property type="term" value="F:metal ion binding"/>
    <property type="evidence" value="ECO:0007669"/>
    <property type="project" value="UniProtKB-UniRule"/>
</dbReference>
<reference evidence="8 9" key="1">
    <citation type="journal article" date="2019" name="Environ. Microbiol.">
        <title>Species interactions and distinct microbial communities in high Arctic permafrost affected cryosols are associated with the CH4 and CO2 gas fluxes.</title>
        <authorList>
            <person name="Altshuler I."/>
            <person name="Hamel J."/>
            <person name="Turney S."/>
            <person name="Magnuson E."/>
            <person name="Levesque R."/>
            <person name="Greer C."/>
            <person name="Whyte L.G."/>
        </authorList>
    </citation>
    <scope>NUCLEOTIDE SEQUENCE [LARGE SCALE GENOMIC DNA]</scope>
    <source>
        <strain evidence="8 9">E6.1</strain>
    </source>
</reference>
<comment type="catalytic activity">
    <reaction evidence="5">
        <text>adenylyl-molybdopterin + molybdate = Mo-molybdopterin + AMP + H(+)</text>
        <dbReference type="Rhea" id="RHEA:35047"/>
        <dbReference type="ChEBI" id="CHEBI:15378"/>
        <dbReference type="ChEBI" id="CHEBI:36264"/>
        <dbReference type="ChEBI" id="CHEBI:62727"/>
        <dbReference type="ChEBI" id="CHEBI:71302"/>
        <dbReference type="ChEBI" id="CHEBI:456215"/>
        <dbReference type="EC" id="2.10.1.1"/>
    </reaction>
</comment>
<dbReference type="EC" id="2.10.1.1" evidence="6"/>
<evidence type="ECO:0000256" key="3">
    <source>
        <dbReference type="ARBA" id="ARBA00010763"/>
    </source>
</evidence>
<dbReference type="SUPFAM" id="SSF63882">
    <property type="entry name" value="MoeA N-terminal region -like"/>
    <property type="match status" value="1"/>
</dbReference>
<accession>A0A502FYW6</accession>
<dbReference type="SUPFAM" id="SSF53218">
    <property type="entry name" value="Molybdenum cofactor biosynthesis proteins"/>
    <property type="match status" value="1"/>
</dbReference>
<dbReference type="PANTHER" id="PTHR10192">
    <property type="entry name" value="MOLYBDOPTERIN BIOSYNTHESIS PROTEIN"/>
    <property type="match status" value="1"/>
</dbReference>
<dbReference type="Proteomes" id="UP000319931">
    <property type="component" value="Unassembled WGS sequence"/>
</dbReference>
<dbReference type="InterPro" id="IPR005110">
    <property type="entry name" value="MoeA_linker/N"/>
</dbReference>
<evidence type="ECO:0000256" key="6">
    <source>
        <dbReference type="RuleBase" id="RU365090"/>
    </source>
</evidence>
<dbReference type="InterPro" id="IPR001453">
    <property type="entry name" value="MoaB/Mog_dom"/>
</dbReference>
<organism evidence="8 9">
    <name type="scientific">Sphingomonas glacialis</name>
    <dbReference type="NCBI Taxonomy" id="658225"/>
    <lineage>
        <taxon>Bacteria</taxon>
        <taxon>Pseudomonadati</taxon>
        <taxon>Pseudomonadota</taxon>
        <taxon>Alphaproteobacteria</taxon>
        <taxon>Sphingomonadales</taxon>
        <taxon>Sphingomonadaceae</taxon>
        <taxon>Sphingomonas</taxon>
    </lineage>
</organism>
<dbReference type="Gene3D" id="2.170.190.11">
    <property type="entry name" value="Molybdopterin biosynthesis moea protein, domain 3"/>
    <property type="match status" value="1"/>
</dbReference>
<dbReference type="GO" id="GO:0005829">
    <property type="term" value="C:cytosol"/>
    <property type="evidence" value="ECO:0007669"/>
    <property type="project" value="TreeGrafter"/>
</dbReference>
<dbReference type="Gene3D" id="3.90.105.10">
    <property type="entry name" value="Molybdopterin biosynthesis moea protein, domain 2"/>
    <property type="match status" value="1"/>
</dbReference>
<dbReference type="PROSITE" id="PS01079">
    <property type="entry name" value="MOCF_BIOSYNTHESIS_2"/>
    <property type="match status" value="1"/>
</dbReference>
<dbReference type="UniPathway" id="UPA00344"/>
<dbReference type="InterPro" id="IPR036425">
    <property type="entry name" value="MoaB/Mog-like_dom_sf"/>
</dbReference>
<dbReference type="Pfam" id="PF00994">
    <property type="entry name" value="MoCF_biosynth"/>
    <property type="match status" value="1"/>
</dbReference>
<feature type="domain" description="MoaB/Mog" evidence="7">
    <location>
        <begin position="186"/>
        <end position="324"/>
    </location>
</feature>
<dbReference type="RefSeq" id="WP_140849591.1">
    <property type="nucleotide sequence ID" value="NZ_RCZC01000002.1"/>
</dbReference>
<comment type="cofactor">
    <cofactor evidence="6">
        <name>Mg(2+)</name>
        <dbReference type="ChEBI" id="CHEBI:18420"/>
    </cofactor>
</comment>
<comment type="similarity">
    <text evidence="3 6">Belongs to the MoeA family.</text>
</comment>
<evidence type="ECO:0000256" key="2">
    <source>
        <dbReference type="ARBA" id="ARBA00005046"/>
    </source>
</evidence>
<evidence type="ECO:0000256" key="4">
    <source>
        <dbReference type="ARBA" id="ARBA00023150"/>
    </source>
</evidence>
<comment type="function">
    <text evidence="1 6">Catalyzes the insertion of molybdate into adenylated molybdopterin with the concomitant release of AMP.</text>
</comment>
<keyword evidence="6" id="KW-0500">Molybdenum</keyword>
<keyword evidence="6" id="KW-0460">Magnesium</keyword>
<keyword evidence="4 6" id="KW-0501">Molybdenum cofactor biosynthesis</keyword>
<dbReference type="InterPro" id="IPR038987">
    <property type="entry name" value="MoeA-like"/>
</dbReference>
<dbReference type="EMBL" id="RCZC01000002">
    <property type="protein sequence ID" value="TPG54462.1"/>
    <property type="molecule type" value="Genomic_DNA"/>
</dbReference>
<dbReference type="CDD" id="cd00887">
    <property type="entry name" value="MoeA"/>
    <property type="match status" value="1"/>
</dbReference>
<dbReference type="Pfam" id="PF03453">
    <property type="entry name" value="MoeA_N"/>
    <property type="match status" value="1"/>
</dbReference>
<evidence type="ECO:0000256" key="1">
    <source>
        <dbReference type="ARBA" id="ARBA00002901"/>
    </source>
</evidence>
<keyword evidence="6 8" id="KW-0808">Transferase</keyword>
<dbReference type="PANTHER" id="PTHR10192:SF5">
    <property type="entry name" value="GEPHYRIN"/>
    <property type="match status" value="1"/>
</dbReference>
<sequence>MSGAPRPERPSFDAALAIIRERSAPLGRETVGLLDALHRVTAGDVTAASDYPRFDAAAMDGFAFAAADTADATPEQPSRLPIVGSVRAGIHPTAHAPRTTSRISTGAPVPAGCDYVLPHEEARVEQDRLTLDQALAAGRNVRRRGEDAAAGARVLSSGTWVTPEIIGALACYGVATLEVARRPSITLLPTGDELLAQPSADRPAAIFDANSVMITALLRAQGLEPLRAAPVSDDAAQLEHAIAAASDSAIVVTTGGASGGDHDHLGQALARLGATVHFHGVRMRPGKPLLFATLPSGALFFGLPGNPVAALLGARFFVGAALRAMSGLPAERGETVAIETESRPDTTVFLKAVREPGGTIRILADQRSHTLRPLIAANCWVVADATPEGERGRVYPLT</sequence>
<dbReference type="GO" id="GO:0061599">
    <property type="term" value="F:molybdopterin molybdotransferase activity"/>
    <property type="evidence" value="ECO:0007669"/>
    <property type="project" value="UniProtKB-UniRule"/>
</dbReference>
<dbReference type="AlphaFoldDB" id="A0A502FYW6"/>
<keyword evidence="9" id="KW-1185">Reference proteome</keyword>
<evidence type="ECO:0000313" key="8">
    <source>
        <dbReference type="EMBL" id="TPG54462.1"/>
    </source>
</evidence>
<evidence type="ECO:0000259" key="7">
    <source>
        <dbReference type="SMART" id="SM00852"/>
    </source>
</evidence>
<dbReference type="Gene3D" id="2.40.340.10">
    <property type="entry name" value="MoeA, C-terminal, domain IV"/>
    <property type="match status" value="1"/>
</dbReference>
<evidence type="ECO:0000313" key="9">
    <source>
        <dbReference type="Proteomes" id="UP000319931"/>
    </source>
</evidence>
<gene>
    <name evidence="8" type="ORF">EAH76_07330</name>
</gene>
<dbReference type="NCBIfam" id="NF045515">
    <property type="entry name" value="Glp_gephyrin"/>
    <property type="match status" value="1"/>
</dbReference>
<dbReference type="InterPro" id="IPR036135">
    <property type="entry name" value="MoeA_linker/N_sf"/>
</dbReference>
<evidence type="ECO:0000256" key="5">
    <source>
        <dbReference type="ARBA" id="ARBA00047317"/>
    </source>
</evidence>
<protein>
    <recommendedName>
        <fullName evidence="6">Molybdopterin molybdenumtransferase</fullName>
        <ecNumber evidence="6">2.10.1.1</ecNumber>
    </recommendedName>
</protein>
<dbReference type="SMART" id="SM00852">
    <property type="entry name" value="MoCF_biosynth"/>
    <property type="match status" value="1"/>
</dbReference>
<name>A0A502FYW6_9SPHN</name>